<name>W7X2K3_TETTS</name>
<evidence type="ECO:0000313" key="1">
    <source>
        <dbReference type="EMBL" id="EWS73480.1"/>
    </source>
</evidence>
<dbReference type="KEGG" id="tet:TTHERM_000137808"/>
<dbReference type="SUPFAM" id="SSF52833">
    <property type="entry name" value="Thioredoxin-like"/>
    <property type="match status" value="1"/>
</dbReference>
<dbReference type="InParanoid" id="W7X2K3"/>
<dbReference type="Proteomes" id="UP000009168">
    <property type="component" value="Unassembled WGS sequence"/>
</dbReference>
<organism evidence="1 2">
    <name type="scientific">Tetrahymena thermophila (strain SB210)</name>
    <dbReference type="NCBI Taxonomy" id="312017"/>
    <lineage>
        <taxon>Eukaryota</taxon>
        <taxon>Sar</taxon>
        <taxon>Alveolata</taxon>
        <taxon>Ciliophora</taxon>
        <taxon>Intramacronucleata</taxon>
        <taxon>Oligohymenophorea</taxon>
        <taxon>Hymenostomatida</taxon>
        <taxon>Tetrahymenina</taxon>
        <taxon>Tetrahymenidae</taxon>
        <taxon>Tetrahymena</taxon>
    </lineage>
</organism>
<dbReference type="Gene3D" id="3.40.30.10">
    <property type="entry name" value="Glutaredoxin"/>
    <property type="match status" value="1"/>
</dbReference>
<proteinExistence type="predicted"/>
<dbReference type="InterPro" id="IPR036249">
    <property type="entry name" value="Thioredoxin-like_sf"/>
</dbReference>
<reference evidence="2" key="1">
    <citation type="journal article" date="2006" name="PLoS Biol.">
        <title>Macronuclear genome sequence of the ciliate Tetrahymena thermophila, a model eukaryote.</title>
        <authorList>
            <person name="Eisen J.A."/>
            <person name="Coyne R.S."/>
            <person name="Wu M."/>
            <person name="Wu D."/>
            <person name="Thiagarajan M."/>
            <person name="Wortman J.R."/>
            <person name="Badger J.H."/>
            <person name="Ren Q."/>
            <person name="Amedeo P."/>
            <person name="Jones K.M."/>
            <person name="Tallon L.J."/>
            <person name="Delcher A.L."/>
            <person name="Salzberg S.L."/>
            <person name="Silva J.C."/>
            <person name="Haas B.J."/>
            <person name="Majoros W.H."/>
            <person name="Farzad M."/>
            <person name="Carlton J.M."/>
            <person name="Smith R.K. Jr."/>
            <person name="Garg J."/>
            <person name="Pearlman R.E."/>
            <person name="Karrer K.M."/>
            <person name="Sun L."/>
            <person name="Manning G."/>
            <person name="Elde N.C."/>
            <person name="Turkewitz A.P."/>
            <person name="Asai D.J."/>
            <person name="Wilkes D.E."/>
            <person name="Wang Y."/>
            <person name="Cai H."/>
            <person name="Collins K."/>
            <person name="Stewart B.A."/>
            <person name="Lee S.R."/>
            <person name="Wilamowska K."/>
            <person name="Weinberg Z."/>
            <person name="Ruzzo W.L."/>
            <person name="Wloga D."/>
            <person name="Gaertig J."/>
            <person name="Frankel J."/>
            <person name="Tsao C.-C."/>
            <person name="Gorovsky M.A."/>
            <person name="Keeling P.J."/>
            <person name="Waller R.F."/>
            <person name="Patron N.J."/>
            <person name="Cherry J.M."/>
            <person name="Stover N.A."/>
            <person name="Krieger C.J."/>
            <person name="del Toro C."/>
            <person name="Ryder H.F."/>
            <person name="Williamson S.C."/>
            <person name="Barbeau R.A."/>
            <person name="Hamilton E.P."/>
            <person name="Orias E."/>
        </authorList>
    </citation>
    <scope>NUCLEOTIDE SEQUENCE [LARGE SCALE GENOMIC DNA]</scope>
    <source>
        <strain evidence="2">SB210</strain>
    </source>
</reference>
<protein>
    <submittedName>
        <fullName evidence="1">Uncharacterized protein</fullName>
    </submittedName>
</protein>
<sequence length="197" mass="23573">MFGQFFLNKVYNQQAAKQSQLRFRTKMLISIFFGGLVGMKYGYETSQRENLEKYLTEYQGEDWLAYKVKNMKKPIFIVYFTPADKKFIYFRRFFLEAAQNYNEQCDFVLVNCAKYYHQVKNIDISKYPKIELINTKREVVIPENQQTEFRNPIVTYTKDYSFYGIKCFLEQNGVIDYRTPQEGLIHLYSDVLSLMLV</sequence>
<dbReference type="GeneID" id="24437465"/>
<dbReference type="EMBL" id="GG662639">
    <property type="protein sequence ID" value="EWS73480.1"/>
    <property type="molecule type" value="Genomic_DNA"/>
</dbReference>
<gene>
    <name evidence="1" type="ORF">TTHERM_000137808</name>
</gene>
<dbReference type="RefSeq" id="XP_012653962.1">
    <property type="nucleotide sequence ID" value="XM_012798508.1"/>
</dbReference>
<keyword evidence="2" id="KW-1185">Reference proteome</keyword>
<dbReference type="AlphaFoldDB" id="W7X2K3"/>
<accession>W7X2K3</accession>
<evidence type="ECO:0000313" key="2">
    <source>
        <dbReference type="Proteomes" id="UP000009168"/>
    </source>
</evidence>